<keyword evidence="3" id="KW-1185">Reference proteome</keyword>
<sequence length="47" mass="5177">YIEDYTSCNEPLPPILEKNTGLPPPSSKDNAPSILEINATLFLISEM</sequence>
<name>A0A9N9K4T5_9GLOM</name>
<organism evidence="2 3">
    <name type="scientific">Racocetra fulgida</name>
    <dbReference type="NCBI Taxonomy" id="60492"/>
    <lineage>
        <taxon>Eukaryota</taxon>
        <taxon>Fungi</taxon>
        <taxon>Fungi incertae sedis</taxon>
        <taxon>Mucoromycota</taxon>
        <taxon>Glomeromycotina</taxon>
        <taxon>Glomeromycetes</taxon>
        <taxon>Diversisporales</taxon>
        <taxon>Gigasporaceae</taxon>
        <taxon>Racocetra</taxon>
    </lineage>
</organism>
<gene>
    <name evidence="2" type="ORF">RFULGI_LOCUS18357</name>
</gene>
<comment type="caution">
    <text evidence="2">The sequence shown here is derived from an EMBL/GenBank/DDBJ whole genome shotgun (WGS) entry which is preliminary data.</text>
</comment>
<dbReference type="EMBL" id="CAJVPZ010079733">
    <property type="protein sequence ID" value="CAG8807196.1"/>
    <property type="molecule type" value="Genomic_DNA"/>
</dbReference>
<accession>A0A9N9K4T5</accession>
<feature type="non-terminal residue" evidence="2">
    <location>
        <position position="1"/>
    </location>
</feature>
<dbReference type="Proteomes" id="UP000789396">
    <property type="component" value="Unassembled WGS sequence"/>
</dbReference>
<evidence type="ECO:0000256" key="1">
    <source>
        <dbReference type="SAM" id="MobiDB-lite"/>
    </source>
</evidence>
<reference evidence="2" key="1">
    <citation type="submission" date="2021-06" db="EMBL/GenBank/DDBJ databases">
        <authorList>
            <person name="Kallberg Y."/>
            <person name="Tangrot J."/>
            <person name="Rosling A."/>
        </authorList>
    </citation>
    <scope>NUCLEOTIDE SEQUENCE</scope>
    <source>
        <strain evidence="2">IN212</strain>
    </source>
</reference>
<protein>
    <submittedName>
        <fullName evidence="2">1903_t:CDS:1</fullName>
    </submittedName>
</protein>
<dbReference type="OrthoDB" id="10468920at2759"/>
<dbReference type="AlphaFoldDB" id="A0A9N9K4T5"/>
<feature type="non-terminal residue" evidence="2">
    <location>
        <position position="47"/>
    </location>
</feature>
<proteinExistence type="predicted"/>
<evidence type="ECO:0000313" key="3">
    <source>
        <dbReference type="Proteomes" id="UP000789396"/>
    </source>
</evidence>
<evidence type="ECO:0000313" key="2">
    <source>
        <dbReference type="EMBL" id="CAG8807196.1"/>
    </source>
</evidence>
<feature type="region of interest" description="Disordered" evidence="1">
    <location>
        <begin position="1"/>
        <end position="31"/>
    </location>
</feature>